<reference evidence="1" key="2">
    <citation type="submission" date="2023-07" db="EMBL/GenBank/DDBJ databases">
        <authorList>
            <person name="Aydin F."/>
            <person name="Tarhane S."/>
            <person name="Saticioglu I.B."/>
            <person name="Karakaya E."/>
            <person name="Abay S."/>
            <person name="Guran O."/>
            <person name="Bozkurt E."/>
            <person name="Uzum N."/>
            <person name="Olgun K."/>
            <person name="Jablonski D."/>
        </authorList>
    </citation>
    <scope>NUCLEOTIDE SEQUENCE</scope>
    <source>
        <strain evidence="1">Faydin-H75</strain>
    </source>
</reference>
<dbReference type="AlphaFoldDB" id="A0AA90PT49"/>
<dbReference type="EMBL" id="JAUYZK010000001">
    <property type="protein sequence ID" value="MDP2538240.1"/>
    <property type="molecule type" value="Genomic_DNA"/>
</dbReference>
<gene>
    <name evidence="1" type="ORF">Q5I04_00360</name>
    <name evidence="2" type="ORF">Q5I06_00360</name>
</gene>
<dbReference type="RefSeq" id="WP_305516216.1">
    <property type="nucleotide sequence ID" value="NZ_JAUPEV010000001.1"/>
</dbReference>
<accession>A0AA90PT49</accession>
<dbReference type="Proteomes" id="UP001240777">
    <property type="component" value="Unassembled WGS sequence"/>
</dbReference>
<proteinExistence type="predicted"/>
<reference evidence="1 3" key="3">
    <citation type="journal article" date="2024" name="Syst. Appl. Microbiol.">
        <title>Helicobacter cappadocius sp. nov., from lizards: The first psychrotrophic Helicobacter species.</title>
        <authorList>
            <person name="Aydin F."/>
            <person name="Tarhane S."/>
            <person name="Karakaya E."/>
            <person name="Abay S."/>
            <person name="Kayman T."/>
            <person name="Guran O."/>
            <person name="Bozkurt E."/>
            <person name="Uzum N."/>
            <person name="Avci A."/>
            <person name="Olgun K."/>
            <person name="Jablonski D."/>
            <person name="Guran C."/>
            <person name="Burcin Saticioglu I."/>
        </authorList>
    </citation>
    <scope>NUCLEOTIDE SEQUENCE [LARGE SCALE GENOMIC DNA]</scope>
    <source>
        <strain evidence="1">Faydin-H75</strain>
        <strain evidence="3">faydin-H76</strain>
    </source>
</reference>
<evidence type="ECO:0000313" key="1">
    <source>
        <dbReference type="EMBL" id="MDO7252373.1"/>
    </source>
</evidence>
<evidence type="ECO:0000313" key="3">
    <source>
        <dbReference type="Proteomes" id="UP001177258"/>
    </source>
</evidence>
<dbReference type="Proteomes" id="UP001177258">
    <property type="component" value="Unassembled WGS sequence"/>
</dbReference>
<sequence>MIIDSKNAIHAPKPEQIKNIFEMSRKIAEKSKDENQWYENINHLALNWLKTKEINEL</sequence>
<comment type="caution">
    <text evidence="2">The sequence shown here is derived from an EMBL/GenBank/DDBJ whole genome shotgun (WGS) entry which is preliminary data.</text>
</comment>
<name>A0AA90PT49_9HELI</name>
<organism evidence="2 3">
    <name type="scientific">Helicobacter cappadocius</name>
    <dbReference type="NCBI Taxonomy" id="3063998"/>
    <lineage>
        <taxon>Bacteria</taxon>
        <taxon>Pseudomonadati</taxon>
        <taxon>Campylobacterota</taxon>
        <taxon>Epsilonproteobacteria</taxon>
        <taxon>Campylobacterales</taxon>
        <taxon>Helicobacteraceae</taxon>
        <taxon>Helicobacter</taxon>
    </lineage>
</organism>
<evidence type="ECO:0000313" key="4">
    <source>
        <dbReference type="Proteomes" id="UP001240777"/>
    </source>
</evidence>
<dbReference type="EMBL" id="JAUPEV010000001">
    <property type="protein sequence ID" value="MDO7252373.1"/>
    <property type="molecule type" value="Genomic_DNA"/>
</dbReference>
<protein>
    <submittedName>
        <fullName evidence="2">Uncharacterized protein</fullName>
    </submittedName>
</protein>
<reference evidence="2 4" key="1">
    <citation type="submission" date="2023-07" db="EMBL/GenBank/DDBJ databases">
        <title>Unpublished Manusciprt.</title>
        <authorList>
            <person name="Aydin F."/>
            <person name="Tarhane S."/>
            <person name="Saticioglu I.B."/>
            <person name="Karakaya E."/>
            <person name="Abay S."/>
            <person name="Guran O."/>
            <person name="Bozkurt E."/>
            <person name="Uzum N."/>
            <person name="Olgun K."/>
            <person name="Jablonski D."/>
        </authorList>
    </citation>
    <scope>NUCLEOTIDE SEQUENCE</scope>
    <source>
        <strain evidence="4">faydin-H75</strain>
        <strain evidence="2">Faydin-H76</strain>
    </source>
</reference>
<evidence type="ECO:0000313" key="2">
    <source>
        <dbReference type="EMBL" id="MDP2538240.1"/>
    </source>
</evidence>
<keyword evidence="4" id="KW-1185">Reference proteome</keyword>